<keyword evidence="2" id="KW-1185">Reference proteome</keyword>
<reference evidence="2" key="1">
    <citation type="journal article" date="2019" name="Int. J. Syst. Evol. Microbiol.">
        <title>The Global Catalogue of Microorganisms (GCM) 10K type strain sequencing project: providing services to taxonomists for standard genome sequencing and annotation.</title>
        <authorList>
            <consortium name="The Broad Institute Genomics Platform"/>
            <consortium name="The Broad Institute Genome Sequencing Center for Infectious Disease"/>
            <person name="Wu L."/>
            <person name="Ma J."/>
        </authorList>
    </citation>
    <scope>NUCLEOTIDE SEQUENCE [LARGE SCALE GENOMIC DNA]</scope>
    <source>
        <strain evidence="2">NBRC 103166</strain>
    </source>
</reference>
<dbReference type="PANTHER" id="PTHR34351:SF1">
    <property type="entry name" value="SLR1927 PROTEIN"/>
    <property type="match status" value="1"/>
</dbReference>
<accession>A0ABQ6E3F4</accession>
<evidence type="ECO:0008006" key="3">
    <source>
        <dbReference type="Google" id="ProtNLM"/>
    </source>
</evidence>
<evidence type="ECO:0000313" key="2">
    <source>
        <dbReference type="Proteomes" id="UP001157353"/>
    </source>
</evidence>
<proteinExistence type="predicted"/>
<dbReference type="Proteomes" id="UP001157353">
    <property type="component" value="Unassembled WGS sequence"/>
</dbReference>
<dbReference type="EMBL" id="BSPQ01000013">
    <property type="protein sequence ID" value="GLS91531.1"/>
    <property type="molecule type" value="Genomic_DNA"/>
</dbReference>
<dbReference type="PANTHER" id="PTHR34351">
    <property type="entry name" value="SLR1927 PROTEIN-RELATED"/>
    <property type="match status" value="1"/>
</dbReference>
<sequence>MVTCLLLSYQNLAKLTLTATDSEAQFAGQDCQFILRLIHAKHHAQDLTFCFQKGQSKLTSIVNDDSVYLYATSKNRGYFNPGRITLRSSFPFGLYNVWTHLDFDYQLLLYPQPLENTLQDLSSSEHNVAHSMGKSRLGVDQFSTLKSYQPGESLKSVAWKQVAQGRGWLTKQFEQFSGGDHVLDISRLNHLALETRLSFLCYHIIELEKKGLRYALILPNQKIEMGLGSVHKKRCLTALALFERVKNQS</sequence>
<gene>
    <name evidence="1" type="ORF">GCM10007916_26000</name>
</gene>
<organism evidence="1 2">
    <name type="scientific">Psychromonas marina</name>
    <dbReference type="NCBI Taxonomy" id="88364"/>
    <lineage>
        <taxon>Bacteria</taxon>
        <taxon>Pseudomonadati</taxon>
        <taxon>Pseudomonadota</taxon>
        <taxon>Gammaproteobacteria</taxon>
        <taxon>Alteromonadales</taxon>
        <taxon>Psychromonadaceae</taxon>
        <taxon>Psychromonas</taxon>
    </lineage>
</organism>
<protein>
    <recommendedName>
        <fullName evidence="3">DUF58 domain-containing protein</fullName>
    </recommendedName>
</protein>
<comment type="caution">
    <text evidence="1">The sequence shown here is derived from an EMBL/GenBank/DDBJ whole genome shotgun (WGS) entry which is preliminary data.</text>
</comment>
<name>A0ABQ6E3F4_9GAMM</name>
<evidence type="ECO:0000313" key="1">
    <source>
        <dbReference type="EMBL" id="GLS91531.1"/>
    </source>
</evidence>